<feature type="region of interest" description="Disordered" evidence="1">
    <location>
        <begin position="481"/>
        <end position="507"/>
    </location>
</feature>
<reference evidence="3 4" key="1">
    <citation type="submission" date="2019-07" db="EMBL/GenBank/DDBJ databases">
        <authorList>
            <person name="Jastrzebski P J."/>
            <person name="Paukszto L."/>
            <person name="Jastrzebski P J."/>
        </authorList>
    </citation>
    <scope>NUCLEOTIDE SEQUENCE [LARGE SCALE GENOMIC DNA]</scope>
    <source>
        <strain evidence="3 4">WMS-il1</strain>
    </source>
</reference>
<proteinExistence type="predicted"/>
<organism evidence="3 4">
    <name type="scientific">Hymenolepis diminuta</name>
    <name type="common">Rat tapeworm</name>
    <dbReference type="NCBI Taxonomy" id="6216"/>
    <lineage>
        <taxon>Eukaryota</taxon>
        <taxon>Metazoa</taxon>
        <taxon>Spiralia</taxon>
        <taxon>Lophotrochozoa</taxon>
        <taxon>Platyhelminthes</taxon>
        <taxon>Cestoda</taxon>
        <taxon>Eucestoda</taxon>
        <taxon>Cyclophyllidea</taxon>
        <taxon>Hymenolepididae</taxon>
        <taxon>Hymenolepis</taxon>
    </lineage>
</organism>
<name>A0A564YE73_HYMDI</name>
<feature type="compositionally biased region" description="Basic and acidic residues" evidence="1">
    <location>
        <begin position="138"/>
        <end position="152"/>
    </location>
</feature>
<evidence type="ECO:0000313" key="2">
    <source>
        <dbReference type="EMBL" id="VUZ45237.1"/>
    </source>
</evidence>
<feature type="compositionally biased region" description="Basic residues" evidence="1">
    <location>
        <begin position="43"/>
        <end position="56"/>
    </location>
</feature>
<feature type="region of interest" description="Disordered" evidence="1">
    <location>
        <begin position="28"/>
        <end position="65"/>
    </location>
</feature>
<feature type="compositionally biased region" description="Basic and acidic residues" evidence="1">
    <location>
        <begin position="107"/>
        <end position="123"/>
    </location>
</feature>
<dbReference type="AlphaFoldDB" id="A0A564YE73"/>
<keyword evidence="4" id="KW-1185">Reference proteome</keyword>
<feature type="region of interest" description="Disordered" evidence="1">
    <location>
        <begin position="441"/>
        <end position="460"/>
    </location>
</feature>
<feature type="non-terminal residue" evidence="3">
    <location>
        <position position="1"/>
    </location>
</feature>
<accession>A0A564YE73</accession>
<dbReference type="EMBL" id="CABIJS010000166">
    <property type="protein sequence ID" value="VUZ45249.1"/>
    <property type="molecule type" value="Genomic_DNA"/>
</dbReference>
<dbReference type="Proteomes" id="UP000321570">
    <property type="component" value="Unassembled WGS sequence"/>
</dbReference>
<gene>
    <name evidence="2" type="ORF">WMSIL1_LOCUS5234</name>
    <name evidence="3" type="ORF">WMSIL1_LOCUS5338</name>
</gene>
<evidence type="ECO:0000313" key="4">
    <source>
        <dbReference type="Proteomes" id="UP000321570"/>
    </source>
</evidence>
<evidence type="ECO:0000256" key="1">
    <source>
        <dbReference type="SAM" id="MobiDB-lite"/>
    </source>
</evidence>
<protein>
    <submittedName>
        <fullName evidence="3">Uncharacterized protein</fullName>
    </submittedName>
</protein>
<evidence type="ECO:0000313" key="3">
    <source>
        <dbReference type="EMBL" id="VUZ45249.1"/>
    </source>
</evidence>
<sequence length="507" mass="55287">IDEDQLSDGSDYDILAVGTSKPFGDEHLLGGALSEPEMLPSLQRRRYRRRRRRTRRHGDTNRRQRTVVVVKQPKIDLDKMMVIAFDKIHATDGAQESVAVQTSPLGEESKEVEKKEIVDEQKRTAPGRGTGFWRKSKTNTDDRTSESSDKSEAQLSKRHYPPEGALKKLLRFVKPSSRSNSDIAAPATRIFSGRTLDRGTVAYTSSQHPSLRISVPGDVTGAPIQNLTFRGTPTSRFVPLHENQHQRTHIIVDTDRSRVIIPRAWNSDSDSALLYANATPIQAFQASLDQKALNHLPANPIAQVSEHQTVQPTLTKTALPDEGNYVSLGRRQNYAELTFSPTGAAPSAVVIVPSSADSTLAHIPPPMATLSLSKLKSVLSSCPQNQQASSLSSEPVIETGIVSPTGTLVPMTPATNSSGGTINQLYDMNLSCCSNAYESVPDIKNSKTSGPSDTTSSKCERKVYEDAEALYRHLSNVKVLDEVGSSSSMPNHHSPPEPTSTPHSDAP</sequence>
<dbReference type="EMBL" id="CABIJS010000166">
    <property type="protein sequence ID" value="VUZ45237.1"/>
    <property type="molecule type" value="Genomic_DNA"/>
</dbReference>
<feature type="region of interest" description="Disordered" evidence="1">
    <location>
        <begin position="96"/>
        <end position="160"/>
    </location>
</feature>
<feature type="compositionally biased region" description="Polar residues" evidence="1">
    <location>
        <begin position="446"/>
        <end position="457"/>
    </location>
</feature>